<sequence>MAQTACSLAAVLLILTSFRTVSGFTLSATLGSHATLFAMLSAYSAVLYSLYVLLAVEYFKYAPRLAPKVDSAVDALFVIVLLVAGVVLIRSDVVSHCDEYAYAVNCDRLFLGMVFTFATGVAFVFTWVRPAPTSESYGVKKEH</sequence>
<feature type="chain" id="PRO_5035474937" description="MARVEL domain-containing protein" evidence="2">
    <location>
        <begin position="24"/>
        <end position="143"/>
    </location>
</feature>
<feature type="transmembrane region" description="Helical" evidence="1">
    <location>
        <begin position="37"/>
        <end position="59"/>
    </location>
</feature>
<dbReference type="InterPro" id="IPR052649">
    <property type="entry name" value="NCE102-like"/>
</dbReference>
<dbReference type="EMBL" id="SPLM01000001">
    <property type="protein sequence ID" value="TMW69086.1"/>
    <property type="molecule type" value="Genomic_DNA"/>
</dbReference>
<accession>A0A8K1CUW9</accession>
<feature type="transmembrane region" description="Helical" evidence="1">
    <location>
        <begin position="109"/>
        <end position="128"/>
    </location>
</feature>
<dbReference type="PANTHER" id="PTHR28165">
    <property type="entry name" value="NON-CLASSICAL EXPORT PROTEIN 2-RELATED"/>
    <property type="match status" value="1"/>
</dbReference>
<keyword evidence="1" id="KW-1133">Transmembrane helix</keyword>
<evidence type="ECO:0000256" key="1">
    <source>
        <dbReference type="SAM" id="Phobius"/>
    </source>
</evidence>
<proteinExistence type="predicted"/>
<name>A0A8K1CUW9_PYTOL</name>
<keyword evidence="1" id="KW-0472">Membrane</keyword>
<protein>
    <recommendedName>
        <fullName evidence="5">MARVEL domain-containing protein</fullName>
    </recommendedName>
</protein>
<evidence type="ECO:0000256" key="2">
    <source>
        <dbReference type="SAM" id="SignalP"/>
    </source>
</evidence>
<organism evidence="3 4">
    <name type="scientific">Pythium oligandrum</name>
    <name type="common">Mycoparasitic fungus</name>
    <dbReference type="NCBI Taxonomy" id="41045"/>
    <lineage>
        <taxon>Eukaryota</taxon>
        <taxon>Sar</taxon>
        <taxon>Stramenopiles</taxon>
        <taxon>Oomycota</taxon>
        <taxon>Peronosporomycetes</taxon>
        <taxon>Pythiales</taxon>
        <taxon>Pythiaceae</taxon>
        <taxon>Pythium</taxon>
    </lineage>
</organism>
<keyword evidence="2" id="KW-0732">Signal</keyword>
<keyword evidence="4" id="KW-1185">Reference proteome</keyword>
<feature type="signal peptide" evidence="2">
    <location>
        <begin position="1"/>
        <end position="23"/>
    </location>
</feature>
<evidence type="ECO:0000313" key="4">
    <source>
        <dbReference type="Proteomes" id="UP000794436"/>
    </source>
</evidence>
<gene>
    <name evidence="3" type="ORF">Poli38472_001242</name>
</gene>
<dbReference type="AlphaFoldDB" id="A0A8K1CUW9"/>
<keyword evidence="1" id="KW-0812">Transmembrane</keyword>
<evidence type="ECO:0000313" key="3">
    <source>
        <dbReference type="EMBL" id="TMW69086.1"/>
    </source>
</evidence>
<evidence type="ECO:0008006" key="5">
    <source>
        <dbReference type="Google" id="ProtNLM"/>
    </source>
</evidence>
<reference evidence="3" key="1">
    <citation type="submission" date="2019-03" db="EMBL/GenBank/DDBJ databases">
        <title>Long read genome sequence of the mycoparasitic Pythium oligandrum ATCC 38472 isolated from sugarbeet rhizosphere.</title>
        <authorList>
            <person name="Gaulin E."/>
        </authorList>
    </citation>
    <scope>NUCLEOTIDE SEQUENCE</scope>
    <source>
        <strain evidence="3">ATCC 38472_TT</strain>
    </source>
</reference>
<dbReference type="PANTHER" id="PTHR28165:SF1">
    <property type="entry name" value="NON-CLASSICAL EXPORT PROTEIN 2-RELATED"/>
    <property type="match status" value="1"/>
</dbReference>
<feature type="transmembrane region" description="Helical" evidence="1">
    <location>
        <begin position="71"/>
        <end position="89"/>
    </location>
</feature>
<dbReference type="Proteomes" id="UP000794436">
    <property type="component" value="Unassembled WGS sequence"/>
</dbReference>
<comment type="caution">
    <text evidence="3">The sequence shown here is derived from an EMBL/GenBank/DDBJ whole genome shotgun (WGS) entry which is preliminary data.</text>
</comment>